<dbReference type="Gene3D" id="2.60.40.10">
    <property type="entry name" value="Immunoglobulins"/>
    <property type="match status" value="1"/>
</dbReference>
<reference evidence="4" key="1">
    <citation type="submission" date="2025-08" db="UniProtKB">
        <authorList>
            <consortium name="RefSeq"/>
        </authorList>
    </citation>
    <scope>IDENTIFICATION</scope>
    <source>
        <tissue evidence="4">Whole sample</tissue>
    </source>
</reference>
<protein>
    <submittedName>
        <fullName evidence="4">Uncharacterized protein LOC111102491 isoform X1</fullName>
    </submittedName>
</protein>
<feature type="domain" description="Fibronectin type-III" evidence="2">
    <location>
        <begin position="691"/>
        <end position="782"/>
    </location>
</feature>
<dbReference type="CDD" id="cd19757">
    <property type="entry name" value="Bbox1"/>
    <property type="match status" value="1"/>
</dbReference>
<feature type="region of interest" description="Disordered" evidence="1">
    <location>
        <begin position="227"/>
        <end position="247"/>
    </location>
</feature>
<name>A0A8B8AIG4_CRAVI</name>
<dbReference type="InterPro" id="IPR036116">
    <property type="entry name" value="FN3_sf"/>
</dbReference>
<feature type="compositionally biased region" description="Polar residues" evidence="1">
    <location>
        <begin position="233"/>
        <end position="243"/>
    </location>
</feature>
<organism evidence="3 4">
    <name type="scientific">Crassostrea virginica</name>
    <name type="common">Eastern oyster</name>
    <dbReference type="NCBI Taxonomy" id="6565"/>
    <lineage>
        <taxon>Eukaryota</taxon>
        <taxon>Metazoa</taxon>
        <taxon>Spiralia</taxon>
        <taxon>Lophotrochozoa</taxon>
        <taxon>Mollusca</taxon>
        <taxon>Bivalvia</taxon>
        <taxon>Autobranchia</taxon>
        <taxon>Pteriomorphia</taxon>
        <taxon>Ostreida</taxon>
        <taxon>Ostreoidea</taxon>
        <taxon>Ostreidae</taxon>
        <taxon>Crassostrea</taxon>
    </lineage>
</organism>
<evidence type="ECO:0000313" key="3">
    <source>
        <dbReference type="Proteomes" id="UP000694844"/>
    </source>
</evidence>
<dbReference type="InterPro" id="IPR013783">
    <property type="entry name" value="Ig-like_fold"/>
</dbReference>
<dbReference type="Pfam" id="PF00041">
    <property type="entry name" value="fn3"/>
    <property type="match status" value="1"/>
</dbReference>
<dbReference type="OrthoDB" id="6103492at2759"/>
<dbReference type="PROSITE" id="PS50853">
    <property type="entry name" value="FN3"/>
    <property type="match status" value="1"/>
</dbReference>
<dbReference type="SUPFAM" id="SSF49265">
    <property type="entry name" value="Fibronectin type III"/>
    <property type="match status" value="1"/>
</dbReference>
<evidence type="ECO:0000313" key="4">
    <source>
        <dbReference type="RefSeq" id="XP_022290965.1"/>
    </source>
</evidence>
<dbReference type="CDD" id="cd00063">
    <property type="entry name" value="FN3"/>
    <property type="match status" value="1"/>
</dbReference>
<dbReference type="SUPFAM" id="SSF52540">
    <property type="entry name" value="P-loop containing nucleoside triphosphate hydrolases"/>
    <property type="match status" value="2"/>
</dbReference>
<keyword evidence="3" id="KW-1185">Reference proteome</keyword>
<dbReference type="PANTHER" id="PTHR32046">
    <property type="entry name" value="G DOMAIN-CONTAINING PROTEIN"/>
    <property type="match status" value="1"/>
</dbReference>
<dbReference type="InterPro" id="IPR003961">
    <property type="entry name" value="FN3_dom"/>
</dbReference>
<evidence type="ECO:0000259" key="2">
    <source>
        <dbReference type="PROSITE" id="PS50853"/>
    </source>
</evidence>
<accession>A0A8B8AIG4</accession>
<dbReference type="PANTHER" id="PTHR32046:SF14">
    <property type="match status" value="1"/>
</dbReference>
<dbReference type="RefSeq" id="XP_022290965.1">
    <property type="nucleotide sequence ID" value="XM_022435257.1"/>
</dbReference>
<gene>
    <name evidence="4" type="primary">LOC111102491</name>
</gene>
<dbReference type="GeneID" id="111102491"/>
<sequence>MKKTVNVAAELANVEHSSDSVEICSDELCTGNTINSENMIILCSPCLYGDNEIEATGFCKNCEDPEPFCEFCAQMHIRQRATRNHEICTEIGQLSVYQEKSVEKKEERHKKQIFCDPCLCGDKQIKATHFCKTCEDPEPLCEVCAQQHTRHKASRHHEISNDLTQLSSLKGAFDNEKEERHKKQIFCDPCLCGDKQIKATHFCKTCEDPEPLCEVCAQQHTRHKASRHHEISNELSQLSNLEDASNKKKEERHKKQIFCDPCLCGDKQIKATHFCKTCEDPEPLCEVCAQQHTRQKASRHHEISNELSQLSSLEETSNKKENNHQTQFFCDPCLSGKIQTKATSFCQTCKDPEVFCEDCATQHIRQRATKSHEICSDMEQYTSLHGASYKGGGDQHQQQLFCDPCLSGKIQTKATSFCQTCKDPEVFCEDCATQHTRQRATKGHEICCDIKQYIYLYGAFSQRGHREQQQVLCDPCLSGNIQIEATSFCQTCKDPEVFCEDCAMQHTRQRATKGHEICRDIKQYNYLHRAFHQGKNKQPQKQLLCELCMYGNVQIEATSFCKTCEDPELLCKECATQHSCQRATKDHEICSDIDQFPTPQAILLQKGEIGNERELMCEPCLCANIQIKATKLCQTCEYPELLCESCAQQHNRQKATRGHKMRNDLKEYFHHQRHLKDKGSVLETLSSSQKLPGKPFAKEIKSDSITLIWEKPQEKLDIYQVRFNLRNRETKWKFAYVDIEDNYATIRGLVANSEYIFQVRAVYEEQEGPYGPVSDVIKTHESSATMFLKFCVRQDNSTPARYLLPIVENVSARNKETRTRQMILGTQVKGYCKEKTIMLVGATGSGKSTMVDGIVNYIMGVSFGDPFRLTMVTLEEEEKKNINPAIPQTEWITVYKIYPTEGSRLDYTLNIIDTPGFGDTKEIERDNVIVDQLRQLFSAQGDQGVLYIDAVGFLVKAPDARLTVVQKHIFHSIMSLFGKDIEKNICTLITFADGAQPPVLASLKESGLPFGHTFSFNNSALFAENGDNVHNVLSPMFWEMGCNSFKRFFTYIFDLETKSLCQTKDVLEEREKLKTIISRIRPQVTAALSKVTELSELLNFYQKFQNETKENEKFEFTVSETRQELRDLPKGQYVTNCLECQVTCHENCTIADDDQKMRCESMDKITGRCRICAGKCKWSLHKNTPYIYEYVTENVKKTYAEMKKRYEFALDQNLTHEKYIEQLKNDVDDLCEDNMCQMKKMNDCKTRLKEIALRPDPLSTIEHIDLLIQSEQTEKQTGFLERVKILQNMKKKALVDKDGENLGKIIQDAQNSVQTVVGKPIQRRARETNFNSRVKDYLKKQIFS</sequence>
<evidence type="ECO:0000256" key="1">
    <source>
        <dbReference type="SAM" id="MobiDB-lite"/>
    </source>
</evidence>
<dbReference type="InterPro" id="IPR027417">
    <property type="entry name" value="P-loop_NTPase"/>
</dbReference>
<dbReference type="SMART" id="SM00060">
    <property type="entry name" value="FN3"/>
    <property type="match status" value="1"/>
</dbReference>
<dbReference type="Proteomes" id="UP000694844">
    <property type="component" value="Chromosome 7"/>
</dbReference>
<proteinExistence type="predicted"/>
<dbReference type="Gene3D" id="3.40.50.300">
    <property type="entry name" value="P-loop containing nucleotide triphosphate hydrolases"/>
    <property type="match status" value="1"/>
</dbReference>
<dbReference type="KEGG" id="cvn:111102491"/>